<dbReference type="Proteomes" id="UP000074561">
    <property type="component" value="Chromosome"/>
</dbReference>
<protein>
    <submittedName>
        <fullName evidence="1">Uncharacterized protein</fullName>
    </submittedName>
</protein>
<gene>
    <name evidence="1" type="ORF">CPter91_3250</name>
</gene>
<dbReference type="PATRIC" id="fig|279113.9.peg.3208"/>
<accession>A0A127Q687</accession>
<name>A0A127Q687_9BURK</name>
<reference evidence="1 2" key="1">
    <citation type="submission" date="2015-11" db="EMBL/GenBank/DDBJ databases">
        <title>Exploring the genomic traits of fungus-feeding bacterial genus Collimonas.</title>
        <authorList>
            <person name="Song C."/>
            <person name="Schmidt R."/>
            <person name="de Jager V."/>
            <person name="Krzyzanowska D."/>
            <person name="Jongedijk E."/>
            <person name="Cankar K."/>
            <person name="Beekwilder J."/>
            <person name="van Veen A."/>
            <person name="de Boer W."/>
            <person name="van Veen J.A."/>
            <person name="Garbeva P."/>
        </authorList>
    </citation>
    <scope>NUCLEOTIDE SEQUENCE [LARGE SCALE GENOMIC DNA]</scope>
    <source>
        <strain evidence="1 2">Ter91</strain>
    </source>
</reference>
<evidence type="ECO:0000313" key="1">
    <source>
        <dbReference type="EMBL" id="AMP05579.1"/>
    </source>
</evidence>
<proteinExistence type="predicted"/>
<dbReference type="AlphaFoldDB" id="A0A127Q687"/>
<dbReference type="KEGG" id="cpra:CPter91_3250"/>
<dbReference type="EMBL" id="CP013234">
    <property type="protein sequence ID" value="AMP05579.1"/>
    <property type="molecule type" value="Genomic_DNA"/>
</dbReference>
<evidence type="ECO:0000313" key="2">
    <source>
        <dbReference type="Proteomes" id="UP000074561"/>
    </source>
</evidence>
<sequence>MAEKIAKQIFFRPLAPDSGLPPAARYAAAPREIQGKNAA</sequence>
<organism evidence="1 2">
    <name type="scientific">Collimonas pratensis</name>
    <dbReference type="NCBI Taxonomy" id="279113"/>
    <lineage>
        <taxon>Bacteria</taxon>
        <taxon>Pseudomonadati</taxon>
        <taxon>Pseudomonadota</taxon>
        <taxon>Betaproteobacteria</taxon>
        <taxon>Burkholderiales</taxon>
        <taxon>Oxalobacteraceae</taxon>
        <taxon>Collimonas</taxon>
    </lineage>
</organism>